<protein>
    <submittedName>
        <fullName evidence="1">Uncharacterized protein</fullName>
    </submittedName>
</protein>
<reference evidence="1" key="1">
    <citation type="journal article" date="2020" name="Nature">
        <title>Giant virus diversity and host interactions through global metagenomics.</title>
        <authorList>
            <person name="Schulz F."/>
            <person name="Roux S."/>
            <person name="Paez-Espino D."/>
            <person name="Jungbluth S."/>
            <person name="Walsh D.A."/>
            <person name="Denef V.J."/>
            <person name="McMahon K.D."/>
            <person name="Konstantinidis K.T."/>
            <person name="Eloe-Fadrosh E.A."/>
            <person name="Kyrpides N.C."/>
            <person name="Woyke T."/>
        </authorList>
    </citation>
    <scope>NUCLEOTIDE SEQUENCE</scope>
    <source>
        <strain evidence="1">GVMAG-S-1021933-23</strain>
    </source>
</reference>
<proteinExistence type="predicted"/>
<sequence length="34" mass="4279">MKYILLEKLKIYKKIYSCRETKKIIMKYILLEKL</sequence>
<name>A0A6C0AF25_9ZZZZ</name>
<organism evidence="1">
    <name type="scientific">viral metagenome</name>
    <dbReference type="NCBI Taxonomy" id="1070528"/>
    <lineage>
        <taxon>unclassified sequences</taxon>
        <taxon>metagenomes</taxon>
        <taxon>organismal metagenomes</taxon>
    </lineage>
</organism>
<evidence type="ECO:0000313" key="1">
    <source>
        <dbReference type="EMBL" id="QHS78368.1"/>
    </source>
</evidence>
<dbReference type="EMBL" id="MN740596">
    <property type="protein sequence ID" value="QHS78368.1"/>
    <property type="molecule type" value="Genomic_DNA"/>
</dbReference>
<dbReference type="AlphaFoldDB" id="A0A6C0AF25"/>
<accession>A0A6C0AF25</accession>